<feature type="region of interest" description="Disordered" evidence="1">
    <location>
        <begin position="280"/>
        <end position="366"/>
    </location>
</feature>
<gene>
    <name evidence="2" type="ORF">T440DRAFT_521157</name>
</gene>
<evidence type="ECO:0000313" key="2">
    <source>
        <dbReference type="EMBL" id="KAF2847170.1"/>
    </source>
</evidence>
<proteinExistence type="predicted"/>
<accession>A0A6A7AV75</accession>
<feature type="region of interest" description="Disordered" evidence="1">
    <location>
        <begin position="1"/>
        <end position="76"/>
    </location>
</feature>
<dbReference type="Proteomes" id="UP000799423">
    <property type="component" value="Unassembled WGS sequence"/>
</dbReference>
<sequence>MARPWTPPDTDTDAASSPRHDYFSDPYQRPRGDCSPVTVHRWAHHESAKEDNYTGAGARCDTPTEDHQHLRPKPKSVATAPVAVPYTPTKSPQLQCTLDYGNAQTHGLPRYPYTPDSSRIVRRSTGRALSPIPWDTYSSHSSSPVQNALSSCIAHFENLLQTRQPDEDQMEYIVGQFEAMASYLSSPEAHSPRPDEHVFTESENGLGITKADDGDEAKREHGKGMNEEYIAEVGRYIESVRGYITDLKMRLDEVKMLNSIQLDVIQDLRSQMQSVKLGMQTSLGSQEPDTKSPDDDISHLQIVDPPTPSITEFGSDSTATLVNPSSLPTSQILIPKNTATPPQPQTNSKPEQTTRHVSFDTSLPSSQHTHRTLITIIHKPQKRSFWSSFAEALDQFGALLFEEE</sequence>
<keyword evidence="3" id="KW-1185">Reference proteome</keyword>
<feature type="compositionally biased region" description="Basic and acidic residues" evidence="1">
    <location>
        <begin position="18"/>
        <end position="32"/>
    </location>
</feature>
<organism evidence="2 3">
    <name type="scientific">Plenodomus tracheiphilus IPT5</name>
    <dbReference type="NCBI Taxonomy" id="1408161"/>
    <lineage>
        <taxon>Eukaryota</taxon>
        <taxon>Fungi</taxon>
        <taxon>Dikarya</taxon>
        <taxon>Ascomycota</taxon>
        <taxon>Pezizomycotina</taxon>
        <taxon>Dothideomycetes</taxon>
        <taxon>Pleosporomycetidae</taxon>
        <taxon>Pleosporales</taxon>
        <taxon>Pleosporineae</taxon>
        <taxon>Leptosphaeriaceae</taxon>
        <taxon>Plenodomus</taxon>
    </lineage>
</organism>
<evidence type="ECO:0000256" key="1">
    <source>
        <dbReference type="SAM" id="MobiDB-lite"/>
    </source>
</evidence>
<evidence type="ECO:0000313" key="3">
    <source>
        <dbReference type="Proteomes" id="UP000799423"/>
    </source>
</evidence>
<protein>
    <submittedName>
        <fullName evidence="2">Uncharacterized protein</fullName>
    </submittedName>
</protein>
<feature type="compositionally biased region" description="Polar residues" evidence="1">
    <location>
        <begin position="309"/>
        <end position="351"/>
    </location>
</feature>
<feature type="compositionally biased region" description="Basic and acidic residues" evidence="1">
    <location>
        <begin position="288"/>
        <end position="298"/>
    </location>
</feature>
<name>A0A6A7AV75_9PLEO</name>
<dbReference type="AlphaFoldDB" id="A0A6A7AV75"/>
<dbReference type="EMBL" id="MU006328">
    <property type="protein sequence ID" value="KAF2847170.1"/>
    <property type="molecule type" value="Genomic_DNA"/>
</dbReference>
<dbReference type="OrthoDB" id="3799016at2759"/>
<reference evidence="2" key="1">
    <citation type="submission" date="2020-01" db="EMBL/GenBank/DDBJ databases">
        <authorList>
            <consortium name="DOE Joint Genome Institute"/>
            <person name="Haridas S."/>
            <person name="Albert R."/>
            <person name="Binder M."/>
            <person name="Bloem J."/>
            <person name="Labutti K."/>
            <person name="Salamov A."/>
            <person name="Andreopoulos B."/>
            <person name="Baker S.E."/>
            <person name="Barry K."/>
            <person name="Bills G."/>
            <person name="Bluhm B.H."/>
            <person name="Cannon C."/>
            <person name="Castanera R."/>
            <person name="Culley D.E."/>
            <person name="Daum C."/>
            <person name="Ezra D."/>
            <person name="Gonzalez J.B."/>
            <person name="Henrissat B."/>
            <person name="Kuo A."/>
            <person name="Liang C."/>
            <person name="Lipzen A."/>
            <person name="Lutzoni F."/>
            <person name="Magnuson J."/>
            <person name="Mondo S."/>
            <person name="Nolan M."/>
            <person name="Ohm R."/>
            <person name="Pangilinan J."/>
            <person name="Park H.-J."/>
            <person name="Ramirez L."/>
            <person name="Alfaro M."/>
            <person name="Sun H."/>
            <person name="Tritt A."/>
            <person name="Yoshinaga Y."/>
            <person name="Zwiers L.-H."/>
            <person name="Turgeon B.G."/>
            <person name="Goodwin S.B."/>
            <person name="Spatafora J.W."/>
            <person name="Crous P.W."/>
            <person name="Grigoriev I.V."/>
        </authorList>
    </citation>
    <scope>NUCLEOTIDE SEQUENCE</scope>
    <source>
        <strain evidence="2">IPT5</strain>
    </source>
</reference>